<dbReference type="PANTHER" id="PTHR19134:SF561">
    <property type="entry name" value="PROTEIN TYROSINE PHOSPHATASE 36E, ISOFORM A"/>
    <property type="match status" value="1"/>
</dbReference>
<dbReference type="PROSITE" id="PS50056">
    <property type="entry name" value="TYR_PHOSPHATASE_2"/>
    <property type="match status" value="1"/>
</dbReference>
<dbReference type="PROSITE" id="PS50206">
    <property type="entry name" value="RHODANESE_3"/>
    <property type="match status" value="1"/>
</dbReference>
<organism evidence="7 8">
    <name type="scientific">Kwoniella dejecticola CBS 10117</name>
    <dbReference type="NCBI Taxonomy" id="1296121"/>
    <lineage>
        <taxon>Eukaryota</taxon>
        <taxon>Fungi</taxon>
        <taxon>Dikarya</taxon>
        <taxon>Basidiomycota</taxon>
        <taxon>Agaricomycotina</taxon>
        <taxon>Tremellomycetes</taxon>
        <taxon>Tremellales</taxon>
        <taxon>Cryptococcaceae</taxon>
        <taxon>Kwoniella</taxon>
    </lineage>
</organism>
<evidence type="ECO:0000259" key="5">
    <source>
        <dbReference type="PROSITE" id="PS50056"/>
    </source>
</evidence>
<dbReference type="SUPFAM" id="SSF52821">
    <property type="entry name" value="Rhodanese/Cell cycle control phosphatase"/>
    <property type="match status" value="1"/>
</dbReference>
<feature type="compositionally biased region" description="Polar residues" evidence="3">
    <location>
        <begin position="1266"/>
        <end position="1275"/>
    </location>
</feature>
<dbReference type="GO" id="GO:0004725">
    <property type="term" value="F:protein tyrosine phosphatase activity"/>
    <property type="evidence" value="ECO:0007669"/>
    <property type="project" value="UniProtKB-EC"/>
</dbReference>
<dbReference type="InterPro" id="IPR036873">
    <property type="entry name" value="Rhodanese-like_dom_sf"/>
</dbReference>
<dbReference type="InterPro" id="IPR001763">
    <property type="entry name" value="Rhodanese-like_dom"/>
</dbReference>
<dbReference type="SMART" id="SM00194">
    <property type="entry name" value="PTPc"/>
    <property type="match status" value="1"/>
</dbReference>
<dbReference type="InterPro" id="IPR050348">
    <property type="entry name" value="Protein-Tyr_Phosphatase"/>
</dbReference>
<dbReference type="InterPro" id="IPR000242">
    <property type="entry name" value="PTP_cat"/>
</dbReference>
<dbReference type="InterPro" id="IPR016130">
    <property type="entry name" value="Tyr_Pase_AS"/>
</dbReference>
<feature type="domain" description="Rhodanese" evidence="6">
    <location>
        <begin position="359"/>
        <end position="474"/>
    </location>
</feature>
<protein>
    <recommendedName>
        <fullName evidence="2">protein-tyrosine-phosphatase</fullName>
        <ecNumber evidence="2">3.1.3.48</ecNumber>
    </recommendedName>
</protein>
<feature type="compositionally biased region" description="Polar residues" evidence="3">
    <location>
        <begin position="524"/>
        <end position="545"/>
    </location>
</feature>
<name>A0AAJ8KP91_9TREE</name>
<sequence length="1375" mass="146434">MEVEQSSNGSGEGDRNGSNIRTDRMNHHVESEGRSTGSSSNQGTNVTPPTSAFEFSFPPVHQTPDRRRQAPPSSIPNFPNSHEPRNPPPTIPFSPSPTQSPMVSSPFRSPDPPIAESSTRPGFSLPVSQPFGTPSAGSGVSSPWHALAATSGAPTPSLESGPMGRSSPHLGYPFERLNIGGSWSGANLWGDGAQDRRGSADSSGMSGGLGSSPGKGSSELSSPPPVNLPPPGPVRGLSAETLLRYKAMSTSASGSLNTPMTKAASQGGIAELSASSYKASSNDSATPPPPLPPALARRRGSLPKASLGAPSLSLPPSRPGKSPSPLASNSTNSSPGTGTGTSGKRLQPITAKSLIPLIASPSTLILDVRPPSSFHDSHIPTSHSLPIPSTLLRRPAFNIEKLAGMLQPKSSEAVLRWREKGDIVLLDADSGSVGQGSVLDGLSSKFEREGYAGHLWYVKGGHSALTQGDVQMTAQGDEERPVSGTTLNKGLLAGQLGTLAFKQESTGASSNERRPPPAGVSPTPGFSLQSNPFNLAMPSTQTSAATERPGSRSGHKLTLSGMPSPKKAKFQPANPFFDNIRQNLELLHGGITERIPLNLPEQVMSRVEDLPDFLKDLATMPEKESMDQLAKQFYDLELNEQKRLQAVMKWHSQGSGGLLSDQAGKESWADKRHHDKEEVQRLTNWNGEEATIQEDYFPFSITAGVERGTKNRYKNIWPYDFSRVRLEQPPDCDSDYINASYVHPRGTSRRYIATQGPLDATYQDFWTLVWEQGVRVIVMITKQYEGGLIKCGNYWESTTYGNLQLQMVSQSGGEDHGYQQPTTGFDFGPAAVTPRSSSFPTGKEKNIKRVFKLTNLDQPTEPSRTVIQVQCIGWPDFDVPETPETLYNLIKDVDAAVDESDCTGPAHGSERPPVLVHCSAGVGRTGSFIVIDAILDALRREIRHGSDVAASPTDADQVTAGNSLSPTSSAIHIPNKSADPGKAVSFLSPPSGGASIADDIQQELFTTSPNPISSSSTSPAPQSSRPLTAAALAENNADQVKAGETDTEMDVDETPSDLPPERFFKHRGSISTDISSETGVDTRRPSLASTKHSSDFLPLEARLARTAAASDTEHNAPMPIIRSGTKPRAPSPISEMEHPVASVLEGMRVQRMSLVQTLRQYLFVHRAIIHNYLHILDEEKSNSASGATSRSRSRSRSKSLSNGLSGTSLDTTKSNSTIGSTGTVGTAATDDEAHMKRRASPTELEVEKPHPELASSPLIRHLDDSSMGSGTSLTKRPSFKKMRPAIDSLATPSSAGSGNSANSANSANSLSSNSNSISSAGSDNNTSALLTSPQKKGRLRSRSKLAMDDKAAKTFELALPSDTSAHPNVNNNEKP</sequence>
<dbReference type="Gene3D" id="3.40.250.10">
    <property type="entry name" value="Rhodanese-like domain"/>
    <property type="match status" value="1"/>
</dbReference>
<feature type="compositionally biased region" description="Low complexity" evidence="3">
    <location>
        <begin position="273"/>
        <end position="285"/>
    </location>
</feature>
<evidence type="ECO:0000313" key="7">
    <source>
        <dbReference type="EMBL" id="WWC61992.1"/>
    </source>
</evidence>
<evidence type="ECO:0000256" key="2">
    <source>
        <dbReference type="ARBA" id="ARBA00013064"/>
    </source>
</evidence>
<accession>A0AAJ8KP91</accession>
<feature type="region of interest" description="Disordered" evidence="3">
    <location>
        <begin position="273"/>
        <end position="346"/>
    </location>
</feature>
<dbReference type="Proteomes" id="UP000078595">
    <property type="component" value="Chromosome 5"/>
</dbReference>
<feature type="region of interest" description="Disordered" evidence="3">
    <location>
        <begin position="504"/>
        <end position="570"/>
    </location>
</feature>
<evidence type="ECO:0000313" key="8">
    <source>
        <dbReference type="Proteomes" id="UP000078595"/>
    </source>
</evidence>
<dbReference type="Pfam" id="PF00102">
    <property type="entry name" value="Y_phosphatase"/>
    <property type="match status" value="1"/>
</dbReference>
<feature type="compositionally biased region" description="Polar residues" evidence="3">
    <location>
        <begin position="1206"/>
        <end position="1226"/>
    </location>
</feature>
<dbReference type="InterPro" id="IPR003595">
    <property type="entry name" value="Tyr_Pase_cat"/>
</dbReference>
<dbReference type="PROSITE" id="PS50055">
    <property type="entry name" value="TYR_PHOSPHATASE_PTP"/>
    <property type="match status" value="1"/>
</dbReference>
<dbReference type="PANTHER" id="PTHR19134">
    <property type="entry name" value="RECEPTOR-TYPE TYROSINE-PROTEIN PHOSPHATASE"/>
    <property type="match status" value="1"/>
</dbReference>
<feature type="compositionally biased region" description="Pro residues" evidence="3">
    <location>
        <begin position="222"/>
        <end position="233"/>
    </location>
</feature>
<dbReference type="SMART" id="SM00404">
    <property type="entry name" value="PTPc_motif"/>
    <property type="match status" value="1"/>
</dbReference>
<reference evidence="7" key="1">
    <citation type="submission" date="2013-07" db="EMBL/GenBank/DDBJ databases">
        <authorList>
            <consortium name="The Broad Institute Genome Sequencing Platform"/>
            <person name="Cuomo C."/>
            <person name="Litvintseva A."/>
            <person name="Chen Y."/>
            <person name="Heitman J."/>
            <person name="Sun S."/>
            <person name="Springer D."/>
            <person name="Dromer F."/>
            <person name="Young S.K."/>
            <person name="Zeng Q."/>
            <person name="Gargeya S."/>
            <person name="Fitzgerald M."/>
            <person name="Abouelleil A."/>
            <person name="Alvarado L."/>
            <person name="Berlin A.M."/>
            <person name="Chapman S.B."/>
            <person name="Dewar J."/>
            <person name="Goldberg J."/>
            <person name="Griggs A."/>
            <person name="Gujja S."/>
            <person name="Hansen M."/>
            <person name="Howarth C."/>
            <person name="Imamovic A."/>
            <person name="Larimer J."/>
            <person name="McCowan C."/>
            <person name="Murphy C."/>
            <person name="Pearson M."/>
            <person name="Priest M."/>
            <person name="Roberts A."/>
            <person name="Saif S."/>
            <person name="Shea T."/>
            <person name="Sykes S."/>
            <person name="Wortman J."/>
            <person name="Nusbaum C."/>
            <person name="Birren B."/>
        </authorList>
    </citation>
    <scope>NUCLEOTIDE SEQUENCE</scope>
    <source>
        <strain evidence="7">CBS 10117</strain>
    </source>
</reference>
<feature type="region of interest" description="Disordered" evidence="3">
    <location>
        <begin position="945"/>
        <end position="1026"/>
    </location>
</feature>
<feature type="compositionally biased region" description="Low complexity" evidence="3">
    <location>
        <begin position="1293"/>
        <end position="1325"/>
    </location>
</feature>
<reference evidence="7" key="2">
    <citation type="submission" date="2024-02" db="EMBL/GenBank/DDBJ databases">
        <title>Comparative genomics of Cryptococcus and Kwoniella reveals pathogenesis evolution and contrasting modes of karyotype evolution via chromosome fusion or intercentromeric recombination.</title>
        <authorList>
            <person name="Coelho M.A."/>
            <person name="David-Palma M."/>
            <person name="Shea T."/>
            <person name="Bowers K."/>
            <person name="McGinley-Smith S."/>
            <person name="Mohammad A.W."/>
            <person name="Gnirke A."/>
            <person name="Yurkov A.M."/>
            <person name="Nowrousian M."/>
            <person name="Sun S."/>
            <person name="Cuomo C.A."/>
            <person name="Heitman J."/>
        </authorList>
    </citation>
    <scope>NUCLEOTIDE SEQUENCE</scope>
    <source>
        <strain evidence="7">CBS 10117</strain>
    </source>
</reference>
<feature type="domain" description="Tyrosine-protein phosphatase" evidence="4">
    <location>
        <begin position="710"/>
        <end position="948"/>
    </location>
</feature>
<feature type="compositionally biased region" description="Basic and acidic residues" evidence="3">
    <location>
        <begin position="21"/>
        <end position="33"/>
    </location>
</feature>
<feature type="domain" description="Tyrosine specific protein phosphatases" evidence="5">
    <location>
        <begin position="887"/>
        <end position="934"/>
    </location>
</feature>
<dbReference type="KEGG" id="kdj:28968143"/>
<feature type="region of interest" description="Disordered" evidence="3">
    <location>
        <begin position="1356"/>
        <end position="1375"/>
    </location>
</feature>
<gene>
    <name evidence="7" type="ORF">I303_104579</name>
</gene>
<feature type="region of interest" description="Disordered" evidence="3">
    <location>
        <begin position="1108"/>
        <end position="1134"/>
    </location>
</feature>
<feature type="region of interest" description="Disordered" evidence="3">
    <location>
        <begin position="1039"/>
        <end position="1064"/>
    </location>
</feature>
<feature type="compositionally biased region" description="Polar residues" evidence="3">
    <location>
        <begin position="34"/>
        <end position="50"/>
    </location>
</feature>
<keyword evidence="8" id="KW-1185">Reference proteome</keyword>
<feature type="compositionally biased region" description="Polar residues" evidence="3">
    <location>
        <begin position="1361"/>
        <end position="1375"/>
    </location>
</feature>
<dbReference type="EC" id="3.1.3.48" evidence="2"/>
<dbReference type="RefSeq" id="XP_065825058.1">
    <property type="nucleotide sequence ID" value="XM_065968986.1"/>
</dbReference>
<feature type="compositionally biased region" description="Low complexity" evidence="3">
    <location>
        <begin position="1008"/>
        <end position="1026"/>
    </location>
</feature>
<feature type="region of interest" description="Disordered" evidence="3">
    <location>
        <begin position="1181"/>
        <end position="1346"/>
    </location>
</feature>
<evidence type="ECO:0000259" key="6">
    <source>
        <dbReference type="PROSITE" id="PS50206"/>
    </source>
</evidence>
<feature type="compositionally biased region" description="Low complexity" evidence="3">
    <location>
        <begin position="302"/>
        <end position="336"/>
    </location>
</feature>
<dbReference type="InterPro" id="IPR029021">
    <property type="entry name" value="Prot-tyrosine_phosphatase-like"/>
</dbReference>
<feature type="compositionally biased region" description="Polar residues" evidence="3">
    <location>
        <begin position="116"/>
        <end position="141"/>
    </location>
</feature>
<dbReference type="GeneID" id="28968143"/>
<dbReference type="Gene3D" id="3.90.190.10">
    <property type="entry name" value="Protein tyrosine phosphatase superfamily"/>
    <property type="match status" value="2"/>
</dbReference>
<feature type="compositionally biased region" description="Pro residues" evidence="3">
    <location>
        <begin position="86"/>
        <end position="95"/>
    </location>
</feature>
<evidence type="ECO:0000256" key="3">
    <source>
        <dbReference type="SAM" id="MobiDB-lite"/>
    </source>
</evidence>
<feature type="compositionally biased region" description="Polar residues" evidence="3">
    <location>
        <begin position="954"/>
        <end position="970"/>
    </location>
</feature>
<evidence type="ECO:0000259" key="4">
    <source>
        <dbReference type="PROSITE" id="PS50055"/>
    </source>
</evidence>
<dbReference type="PROSITE" id="PS00383">
    <property type="entry name" value="TYR_PHOSPHATASE_1"/>
    <property type="match status" value="1"/>
</dbReference>
<comment type="similarity">
    <text evidence="1">Belongs to the protein-tyrosine phosphatase family. Non-receptor class subfamily.</text>
</comment>
<dbReference type="PRINTS" id="PR00700">
    <property type="entry name" value="PRTYPHPHTASE"/>
</dbReference>
<evidence type="ECO:0000256" key="1">
    <source>
        <dbReference type="ARBA" id="ARBA00009649"/>
    </source>
</evidence>
<feature type="compositionally biased region" description="Polar residues" evidence="3">
    <location>
        <begin position="71"/>
        <end position="80"/>
    </location>
</feature>
<dbReference type="EMBL" id="CP144534">
    <property type="protein sequence ID" value="WWC61992.1"/>
    <property type="molecule type" value="Genomic_DNA"/>
</dbReference>
<dbReference type="InterPro" id="IPR000387">
    <property type="entry name" value="Tyr_Pase_dom"/>
</dbReference>
<feature type="compositionally biased region" description="Acidic residues" evidence="3">
    <location>
        <begin position="1045"/>
        <end position="1055"/>
    </location>
</feature>
<proteinExistence type="inferred from homology"/>
<feature type="region of interest" description="Disordered" evidence="3">
    <location>
        <begin position="1"/>
        <end position="241"/>
    </location>
</feature>
<dbReference type="Pfam" id="PF00581">
    <property type="entry name" value="Rhodanese"/>
    <property type="match status" value="1"/>
</dbReference>
<dbReference type="SUPFAM" id="SSF52799">
    <property type="entry name" value="(Phosphotyrosine protein) phosphatases II"/>
    <property type="match status" value="1"/>
</dbReference>